<name>A0A813IFZ6_POLGL</name>
<evidence type="ECO:0000313" key="2">
    <source>
        <dbReference type="EMBL" id="CAE8649917.1"/>
    </source>
</evidence>
<feature type="non-terminal residue" evidence="2">
    <location>
        <position position="228"/>
    </location>
</feature>
<protein>
    <submittedName>
        <fullName evidence="2">Uncharacterized protein</fullName>
    </submittedName>
</protein>
<dbReference type="Proteomes" id="UP000626109">
    <property type="component" value="Unassembled WGS sequence"/>
</dbReference>
<feature type="region of interest" description="Disordered" evidence="1">
    <location>
        <begin position="45"/>
        <end position="71"/>
    </location>
</feature>
<feature type="non-terminal residue" evidence="2">
    <location>
        <position position="1"/>
    </location>
</feature>
<proteinExistence type="predicted"/>
<organism evidence="2 3">
    <name type="scientific">Polarella glacialis</name>
    <name type="common">Dinoflagellate</name>
    <dbReference type="NCBI Taxonomy" id="89957"/>
    <lineage>
        <taxon>Eukaryota</taxon>
        <taxon>Sar</taxon>
        <taxon>Alveolata</taxon>
        <taxon>Dinophyceae</taxon>
        <taxon>Suessiales</taxon>
        <taxon>Suessiaceae</taxon>
        <taxon>Polarella</taxon>
    </lineage>
</organism>
<gene>
    <name evidence="2" type="ORF">PGLA2088_LOCUS7849</name>
</gene>
<feature type="compositionally biased region" description="Low complexity" evidence="1">
    <location>
        <begin position="203"/>
        <end position="219"/>
    </location>
</feature>
<dbReference type="EMBL" id="CAJNNW010008311">
    <property type="protein sequence ID" value="CAE8649917.1"/>
    <property type="molecule type" value="Genomic_DNA"/>
</dbReference>
<feature type="region of interest" description="Disordered" evidence="1">
    <location>
        <begin position="88"/>
        <end position="107"/>
    </location>
</feature>
<feature type="region of interest" description="Disordered" evidence="1">
    <location>
        <begin position="201"/>
        <end position="228"/>
    </location>
</feature>
<feature type="compositionally biased region" description="Low complexity" evidence="1">
    <location>
        <begin position="49"/>
        <end position="70"/>
    </location>
</feature>
<reference evidence="2" key="1">
    <citation type="submission" date="2021-02" db="EMBL/GenBank/DDBJ databases">
        <authorList>
            <person name="Dougan E. K."/>
            <person name="Rhodes N."/>
            <person name="Thang M."/>
            <person name="Chan C."/>
        </authorList>
    </citation>
    <scope>NUCLEOTIDE SEQUENCE</scope>
</reference>
<evidence type="ECO:0000313" key="3">
    <source>
        <dbReference type="Proteomes" id="UP000626109"/>
    </source>
</evidence>
<comment type="caution">
    <text evidence="2">The sequence shown here is derived from an EMBL/GenBank/DDBJ whole genome shotgun (WGS) entry which is preliminary data.</text>
</comment>
<dbReference type="AlphaFoldDB" id="A0A813IFZ6"/>
<accession>A0A813IFZ6</accession>
<evidence type="ECO:0000256" key="1">
    <source>
        <dbReference type="SAM" id="MobiDB-lite"/>
    </source>
</evidence>
<sequence length="228" mass="24594">QRQADSHQSRLWSRLWSRSQPVPSQLELELEVELPSKLEVELPREDAQNDNNNNKNNNNNNNHNNNHAQNVPVVPAGTEVALPTATDVAQAEPPAGKDDVGSISMPVQSSAIPPCTYRVRGDGFRTFDLEVQPTETVAALCERLAGFLRPDVQPGTLFVQLNHRDPGGGGMLELSGSCPTALVCDVVPHRSMLNVRVVDSSGATATRAATTTATTTTAAESREDPELQ</sequence>